<dbReference type="AlphaFoldDB" id="A0A422MDS3"/>
<feature type="compositionally biased region" description="Polar residues" evidence="1">
    <location>
        <begin position="598"/>
        <end position="618"/>
    </location>
</feature>
<feature type="region of interest" description="Disordered" evidence="1">
    <location>
        <begin position="411"/>
        <end position="506"/>
    </location>
</feature>
<evidence type="ECO:0000259" key="3">
    <source>
        <dbReference type="Pfam" id="PF26635"/>
    </source>
</evidence>
<keyword evidence="2" id="KW-0472">Membrane</keyword>
<feature type="region of interest" description="Disordered" evidence="1">
    <location>
        <begin position="522"/>
        <end position="624"/>
    </location>
</feature>
<reference evidence="4 5" key="1">
    <citation type="journal article" date="2018" name="Front. Microbiol.">
        <title>Conversion of Methionine to Cysteine in Lactobacillus paracasei Depends on the Highly Mobile cysK-ctl-cysE Gene Cluster.</title>
        <authorList>
            <person name="Wuthrich D."/>
            <person name="Irmler S."/>
            <person name="Berthoud H."/>
            <person name="Guggenbuhl B."/>
            <person name="Eugster E."/>
            <person name="Bruggmann R."/>
        </authorList>
    </citation>
    <scope>NUCLEOTIDE SEQUENCE [LARGE SCALE GENOMIC DNA]</scope>
    <source>
        <strain evidence="4 5">FAM18172</strain>
    </source>
</reference>
<sequence>MSTIEYLEKFQPALHKATWISDGLRWIGWQIIRMLANLADGLTSMYSQAFKLIDFWNSKDVSGFVAAYQPIFWVLCTLGIAWVGFMMIHRTKTDFHQKINNLMVALFIFIGLGTLTSTLSGLVVAGVGTSLQKARPAVSIVSNNMTDLMRVNNDGWKSLSPNPSTSIKTIDDVNNLDINETLDTGNTLLNHAGSKLNATGNEIMSHQLTMGGDGKYQLRDMKAFFHDIAYYRYSFHPYLTFFELFAFTIAIILVIIKVFVSIMEIGFITMLAQGMALSDIDSGKRNLALIQKLRDTFIVLFLTSVMLQLFTFWTSALANPSNQQSPVAQCFGIIAGAMFLINGPNIVTSLFGMDGGARGIGATLVGGAMGLRAAGGLGRGMARGVSNAAHATVHGAARAAGYGAGFANTFRSNKSNRSSGSKPSIDGIGAEAAKQDAATPDLETPATTDPALGKQSGTDANPTSSSIAGPDMASLSGTEAASEAPATTGPDTASLSSTEPASEMTAAAGPDMASLIGTEPASEAPAAAGPDMASLSGSEPMQGDQGELSKPKTAQRTMGQAAPKGASFATGTHTQGQPQTGNIGGHGGAHASIEAGSDGNTQAVSGSAVASGTQSIDNGAQPKQIPAETRTLGQMWGGKVVPALAKHSQTVRLAQRSYNRGAAIPSNTRKVIQSAKNSYQNHNEQPTFRR</sequence>
<protein>
    <recommendedName>
        <fullName evidence="3">DUF8208 domain-containing protein</fullName>
    </recommendedName>
</protein>
<dbReference type="EMBL" id="LKFU01000025">
    <property type="protein sequence ID" value="RND88406.1"/>
    <property type="molecule type" value="Genomic_DNA"/>
</dbReference>
<feature type="compositionally biased region" description="Low complexity" evidence="1">
    <location>
        <begin position="570"/>
        <end position="581"/>
    </location>
</feature>
<dbReference type="Proteomes" id="UP000285532">
    <property type="component" value="Unassembled WGS sequence"/>
</dbReference>
<feature type="transmembrane region" description="Helical" evidence="2">
    <location>
        <begin position="244"/>
        <end position="272"/>
    </location>
</feature>
<feature type="transmembrane region" description="Helical" evidence="2">
    <location>
        <begin position="101"/>
        <end position="127"/>
    </location>
</feature>
<feature type="compositionally biased region" description="Low complexity" evidence="1">
    <location>
        <begin position="411"/>
        <end position="424"/>
    </location>
</feature>
<feature type="transmembrane region" description="Helical" evidence="2">
    <location>
        <begin position="293"/>
        <end position="313"/>
    </location>
</feature>
<dbReference type="RefSeq" id="WP_128518783.1">
    <property type="nucleotide sequence ID" value="NZ_LKFU01000025.1"/>
</dbReference>
<dbReference type="InterPro" id="IPR058066">
    <property type="entry name" value="pXO2-14_N"/>
</dbReference>
<feature type="compositionally biased region" description="Polar residues" evidence="1">
    <location>
        <begin position="489"/>
        <end position="500"/>
    </location>
</feature>
<feature type="domain" description="DUF8208" evidence="3">
    <location>
        <begin position="16"/>
        <end position="367"/>
    </location>
</feature>
<feature type="transmembrane region" description="Helical" evidence="2">
    <location>
        <begin position="71"/>
        <end position="89"/>
    </location>
</feature>
<name>A0A422MDS3_LACPA</name>
<dbReference type="NCBIfam" id="NF045890">
    <property type="entry name" value="conj_pls20_p028"/>
    <property type="match status" value="1"/>
</dbReference>
<feature type="compositionally biased region" description="Low complexity" evidence="1">
    <location>
        <begin position="522"/>
        <end position="533"/>
    </location>
</feature>
<accession>A0A422MDS3</accession>
<dbReference type="InterPro" id="IPR058521">
    <property type="entry name" value="DUF8208"/>
</dbReference>
<keyword evidence="2" id="KW-0812">Transmembrane</keyword>
<proteinExistence type="predicted"/>
<evidence type="ECO:0000313" key="4">
    <source>
        <dbReference type="EMBL" id="RND88406.1"/>
    </source>
</evidence>
<organism evidence="4 5">
    <name type="scientific">Lacticaseibacillus paracasei</name>
    <name type="common">Lactobacillus paracasei</name>
    <dbReference type="NCBI Taxonomy" id="1597"/>
    <lineage>
        <taxon>Bacteria</taxon>
        <taxon>Bacillati</taxon>
        <taxon>Bacillota</taxon>
        <taxon>Bacilli</taxon>
        <taxon>Lactobacillales</taxon>
        <taxon>Lactobacillaceae</taxon>
        <taxon>Lacticaseibacillus</taxon>
    </lineage>
</organism>
<comment type="caution">
    <text evidence="4">The sequence shown here is derived from an EMBL/GenBank/DDBJ whole genome shotgun (WGS) entry which is preliminary data.</text>
</comment>
<evidence type="ECO:0000313" key="5">
    <source>
        <dbReference type="Proteomes" id="UP000285532"/>
    </source>
</evidence>
<evidence type="ECO:0000256" key="1">
    <source>
        <dbReference type="SAM" id="MobiDB-lite"/>
    </source>
</evidence>
<dbReference type="Pfam" id="PF26635">
    <property type="entry name" value="DUF8208"/>
    <property type="match status" value="1"/>
</dbReference>
<feature type="compositionally biased region" description="Polar residues" evidence="1">
    <location>
        <begin position="455"/>
        <end position="467"/>
    </location>
</feature>
<evidence type="ECO:0000256" key="2">
    <source>
        <dbReference type="SAM" id="Phobius"/>
    </source>
</evidence>
<keyword evidence="2" id="KW-1133">Transmembrane helix</keyword>
<gene>
    <name evidence="4" type="ORF">FAM18172_00429</name>
</gene>